<gene>
    <name evidence="1" type="ORF">E0946_03075</name>
</gene>
<comment type="caution">
    <text evidence="1">The sequence shown here is derived from an EMBL/GenBank/DDBJ whole genome shotgun (WGS) entry which is preliminary data.</text>
</comment>
<dbReference type="EMBL" id="SMOG01000005">
    <property type="protein sequence ID" value="TDF73550.1"/>
    <property type="molecule type" value="Genomic_DNA"/>
</dbReference>
<accession>A0AC61QJX6</accession>
<organism evidence="1 2">
    <name type="scientific">Candidatus Syntrophosphaera thermopropionivorans</name>
    <dbReference type="NCBI Taxonomy" id="2593015"/>
    <lineage>
        <taxon>Bacteria</taxon>
        <taxon>Pseudomonadati</taxon>
        <taxon>Candidatus Cloacimonadota</taxon>
        <taxon>Candidatus Cloacimonadia</taxon>
        <taxon>Candidatus Cloacimonadales</taxon>
        <taxon>Candidatus Cloacimonadaceae</taxon>
        <taxon>Candidatus Syntrophosphaera</taxon>
    </lineage>
</organism>
<evidence type="ECO:0000313" key="1">
    <source>
        <dbReference type="EMBL" id="TDF73550.1"/>
    </source>
</evidence>
<sequence>MKKNLLLMVGFIFFCVMAGATSIYNIQYTNSRGADNSYPSPYLGKQVTVEGIVTAVNFNGEGYFLSEPVSGAWRGIYVLDTEHKPKRGNYLQISGEVAEYFGMTCIRNLNSYRVLDQHRSLPTPVIISTNQLTNPLDAEAYEGVYVRLVNVSVSSIKSKNGKFMVNDGSGPCSVSLGNFGTKTNLPALGTQFLQISGIVTFSYGEYTLNPVSSEDLQIQQPVYIQTRSWGSIKSLYK</sequence>
<name>A0AC61QJX6_9BACT</name>
<evidence type="ECO:0000313" key="2">
    <source>
        <dbReference type="Proteomes" id="UP000294588"/>
    </source>
</evidence>
<protein>
    <submittedName>
        <fullName evidence="1">Uncharacterized protein</fullName>
    </submittedName>
</protein>
<reference evidence="1" key="1">
    <citation type="submission" date="2019-03" db="EMBL/GenBank/DDBJ databases">
        <title>Candidatus Syntrophosphaera thermopropionivorans: a novel player in syntrophic propionate oxidation during anaerobic digestion.</title>
        <authorList>
            <person name="Dyksma S."/>
        </authorList>
    </citation>
    <scope>NUCLEOTIDE SEQUENCE</scope>
    <source>
        <strain evidence="1">W5</strain>
    </source>
</reference>
<keyword evidence="2" id="KW-1185">Reference proteome</keyword>
<proteinExistence type="predicted"/>
<dbReference type="Proteomes" id="UP000294588">
    <property type="component" value="Unassembled WGS sequence"/>
</dbReference>